<proteinExistence type="predicted"/>
<gene>
    <name evidence="1" type="ORF">SAMN00790413_00590</name>
</gene>
<dbReference type="RefSeq" id="WP_139806827.1">
    <property type="nucleotide sequence ID" value="NZ_FWWU01000009.1"/>
</dbReference>
<reference evidence="1 2" key="1">
    <citation type="submission" date="2017-04" db="EMBL/GenBank/DDBJ databases">
        <authorList>
            <person name="Afonso C.L."/>
            <person name="Miller P.J."/>
            <person name="Scott M.A."/>
            <person name="Spackman E."/>
            <person name="Goraichik I."/>
            <person name="Dimitrov K.M."/>
            <person name="Suarez D.L."/>
            <person name="Swayne D.E."/>
        </authorList>
    </citation>
    <scope>NUCLEOTIDE SEQUENCE [LARGE SCALE GENOMIC DNA]</scope>
    <source>
        <strain evidence="1 2">KR-140</strain>
    </source>
</reference>
<accession>A0A1W1V9L2</accession>
<organism evidence="1 2">
    <name type="scientific">Deinococcus hopiensis KR-140</name>
    <dbReference type="NCBI Taxonomy" id="695939"/>
    <lineage>
        <taxon>Bacteria</taxon>
        <taxon>Thermotogati</taxon>
        <taxon>Deinococcota</taxon>
        <taxon>Deinococci</taxon>
        <taxon>Deinococcales</taxon>
        <taxon>Deinococcaceae</taxon>
        <taxon>Deinococcus</taxon>
    </lineage>
</organism>
<name>A0A1W1V9L2_9DEIO</name>
<evidence type="ECO:0000313" key="1">
    <source>
        <dbReference type="EMBL" id="SMB89936.1"/>
    </source>
</evidence>
<dbReference type="EMBL" id="FWWU01000009">
    <property type="protein sequence ID" value="SMB89936.1"/>
    <property type="molecule type" value="Genomic_DNA"/>
</dbReference>
<keyword evidence="2" id="KW-1185">Reference proteome</keyword>
<protein>
    <submittedName>
        <fullName evidence="1">Uncharacterized protein</fullName>
    </submittedName>
</protein>
<dbReference type="AlphaFoldDB" id="A0A1W1V9L2"/>
<evidence type="ECO:0000313" key="2">
    <source>
        <dbReference type="Proteomes" id="UP000192582"/>
    </source>
</evidence>
<sequence>MRPWMEAAPRVKLPEDAVRAFEDVQQVSNPDLLAALGRSALAVFRSGRQRGKGFCRTVQTGAT</sequence>
<dbReference type="Proteomes" id="UP000192582">
    <property type="component" value="Unassembled WGS sequence"/>
</dbReference>